<feature type="compositionally biased region" description="Basic and acidic residues" evidence="1">
    <location>
        <begin position="20"/>
        <end position="34"/>
    </location>
</feature>
<evidence type="ECO:0000313" key="3">
    <source>
        <dbReference type="Proteomes" id="UP000800235"/>
    </source>
</evidence>
<accession>A0A9P4NHX6</accession>
<organism evidence="2 3">
    <name type="scientific">Tothia fuscella</name>
    <dbReference type="NCBI Taxonomy" id="1048955"/>
    <lineage>
        <taxon>Eukaryota</taxon>
        <taxon>Fungi</taxon>
        <taxon>Dikarya</taxon>
        <taxon>Ascomycota</taxon>
        <taxon>Pezizomycotina</taxon>
        <taxon>Dothideomycetes</taxon>
        <taxon>Pleosporomycetidae</taxon>
        <taxon>Venturiales</taxon>
        <taxon>Cylindrosympodiaceae</taxon>
        <taxon>Tothia</taxon>
    </lineage>
</organism>
<protein>
    <submittedName>
        <fullName evidence="2">Uncharacterized protein</fullName>
    </submittedName>
</protein>
<sequence>MKEQKKRKERRSKTRKERRREKQERKEGEKENMDGRKLCKRVKYGLPAVIESDGERIISGDKTRSDTSSKCGIVDRPLSLVSQEGLSKPADSSGQLSIRQFWNGEDAYLALPNTTKLLPDWNQR</sequence>
<feature type="region of interest" description="Disordered" evidence="1">
    <location>
        <begin position="1"/>
        <end position="34"/>
    </location>
</feature>
<dbReference type="Proteomes" id="UP000800235">
    <property type="component" value="Unassembled WGS sequence"/>
</dbReference>
<comment type="caution">
    <text evidence="2">The sequence shown here is derived from an EMBL/GenBank/DDBJ whole genome shotgun (WGS) entry which is preliminary data.</text>
</comment>
<name>A0A9P4NHX6_9PEZI</name>
<evidence type="ECO:0000256" key="1">
    <source>
        <dbReference type="SAM" id="MobiDB-lite"/>
    </source>
</evidence>
<keyword evidence="3" id="KW-1185">Reference proteome</keyword>
<dbReference type="AlphaFoldDB" id="A0A9P4NHX6"/>
<dbReference type="EMBL" id="MU007097">
    <property type="protein sequence ID" value="KAF2421573.1"/>
    <property type="molecule type" value="Genomic_DNA"/>
</dbReference>
<evidence type="ECO:0000313" key="2">
    <source>
        <dbReference type="EMBL" id="KAF2421573.1"/>
    </source>
</evidence>
<reference evidence="2" key="1">
    <citation type="journal article" date="2020" name="Stud. Mycol.">
        <title>101 Dothideomycetes genomes: a test case for predicting lifestyles and emergence of pathogens.</title>
        <authorList>
            <person name="Haridas S."/>
            <person name="Albert R."/>
            <person name="Binder M."/>
            <person name="Bloem J."/>
            <person name="Labutti K."/>
            <person name="Salamov A."/>
            <person name="Andreopoulos B."/>
            <person name="Baker S."/>
            <person name="Barry K."/>
            <person name="Bills G."/>
            <person name="Bluhm B."/>
            <person name="Cannon C."/>
            <person name="Castanera R."/>
            <person name="Culley D."/>
            <person name="Daum C."/>
            <person name="Ezra D."/>
            <person name="Gonzalez J."/>
            <person name="Henrissat B."/>
            <person name="Kuo A."/>
            <person name="Liang C."/>
            <person name="Lipzen A."/>
            <person name="Lutzoni F."/>
            <person name="Magnuson J."/>
            <person name="Mondo S."/>
            <person name="Nolan M."/>
            <person name="Ohm R."/>
            <person name="Pangilinan J."/>
            <person name="Park H.-J."/>
            <person name="Ramirez L."/>
            <person name="Alfaro M."/>
            <person name="Sun H."/>
            <person name="Tritt A."/>
            <person name="Yoshinaga Y."/>
            <person name="Zwiers L.-H."/>
            <person name="Turgeon B."/>
            <person name="Goodwin S."/>
            <person name="Spatafora J."/>
            <person name="Crous P."/>
            <person name="Grigoriev I."/>
        </authorList>
    </citation>
    <scope>NUCLEOTIDE SEQUENCE</scope>
    <source>
        <strain evidence="2">CBS 130266</strain>
    </source>
</reference>
<gene>
    <name evidence="2" type="ORF">EJ08DRAFT_492709</name>
</gene>
<feature type="compositionally biased region" description="Basic residues" evidence="1">
    <location>
        <begin position="1"/>
        <end position="19"/>
    </location>
</feature>
<proteinExistence type="predicted"/>